<evidence type="ECO:0000313" key="3">
    <source>
        <dbReference type="Proteomes" id="UP000317722"/>
    </source>
</evidence>
<reference evidence="2 3" key="1">
    <citation type="journal article" date="2019" name="Environ. Microbiol.">
        <title>Species interactions and distinct microbial communities in high Arctic permafrost affected cryosols are associated with the CH4 and CO2 gas fluxes.</title>
        <authorList>
            <person name="Altshuler I."/>
            <person name="Hamel J."/>
            <person name="Turney S."/>
            <person name="Magnuson E."/>
            <person name="Levesque R."/>
            <person name="Greer C."/>
            <person name="Whyte L.G."/>
        </authorList>
    </citation>
    <scope>NUCLEOTIDE SEQUENCE [LARGE SCALE GENOMIC DNA]</scope>
    <source>
        <strain evidence="2 3">S9.3A</strain>
    </source>
</reference>
<dbReference type="InterPro" id="IPR021215">
    <property type="entry name" value="DUF2752"/>
</dbReference>
<comment type="caution">
    <text evidence="2">The sequence shown here is derived from an EMBL/GenBank/DDBJ whole genome shotgun (WGS) entry which is preliminary data.</text>
</comment>
<dbReference type="EMBL" id="RCZM01000006">
    <property type="protein sequence ID" value="TPG14067.1"/>
    <property type="molecule type" value="Genomic_DNA"/>
</dbReference>
<evidence type="ECO:0000256" key="1">
    <source>
        <dbReference type="SAM" id="Phobius"/>
    </source>
</evidence>
<keyword evidence="1" id="KW-1133">Transmembrane helix</keyword>
<feature type="transmembrane region" description="Helical" evidence="1">
    <location>
        <begin position="21"/>
        <end position="37"/>
    </location>
</feature>
<protein>
    <submittedName>
        <fullName evidence="2">DUF2752 domain-containing protein</fullName>
    </submittedName>
</protein>
<gene>
    <name evidence="2" type="ORF">EAH86_17870</name>
</gene>
<sequence length="143" mass="15394">MTALPGTVAKQSLRRRLRGPLVAAAGVCAVVGIAAVVDPNESGHYPTCPFLYTTGFFCPGCGTLRCLHAIAHGDLGTALQRNPATVLALAVAALLWERSVLLALQGRDRPLPWPRWIQFVLPTLIAVYWVGRNVPGWTWLSPA</sequence>
<keyword evidence="1" id="KW-0472">Membrane</keyword>
<dbReference type="Proteomes" id="UP000317722">
    <property type="component" value="Unassembled WGS sequence"/>
</dbReference>
<dbReference type="Pfam" id="PF10825">
    <property type="entry name" value="DUF2752"/>
    <property type="match status" value="1"/>
</dbReference>
<dbReference type="AlphaFoldDB" id="A0A502CLH1"/>
<dbReference type="OrthoDB" id="5966662at2"/>
<evidence type="ECO:0000313" key="2">
    <source>
        <dbReference type="EMBL" id="TPG14067.1"/>
    </source>
</evidence>
<name>A0A502CLH1_9MICO</name>
<organism evidence="2 3">
    <name type="scientific">Pedococcus bigeumensis</name>
    <dbReference type="NCBI Taxonomy" id="433644"/>
    <lineage>
        <taxon>Bacteria</taxon>
        <taxon>Bacillati</taxon>
        <taxon>Actinomycetota</taxon>
        <taxon>Actinomycetes</taxon>
        <taxon>Micrococcales</taxon>
        <taxon>Intrasporangiaceae</taxon>
        <taxon>Pedococcus</taxon>
    </lineage>
</organism>
<accession>A0A502CLH1</accession>
<keyword evidence="1" id="KW-0812">Transmembrane</keyword>
<proteinExistence type="predicted"/>
<dbReference type="RefSeq" id="WP_140743216.1">
    <property type="nucleotide sequence ID" value="NZ_RCZM01000006.1"/>
</dbReference>
<keyword evidence="3" id="KW-1185">Reference proteome</keyword>